<proteinExistence type="predicted"/>
<evidence type="ECO:0000313" key="1">
    <source>
        <dbReference type="EMBL" id="PNP87062.1"/>
    </source>
</evidence>
<organism evidence="1 2">
    <name type="scientific">Listeria newyorkensis</name>
    <dbReference type="NCBI Taxonomy" id="1497681"/>
    <lineage>
        <taxon>Bacteria</taxon>
        <taxon>Bacillati</taxon>
        <taxon>Bacillota</taxon>
        <taxon>Bacilli</taxon>
        <taxon>Bacillales</taxon>
        <taxon>Listeriaceae</taxon>
        <taxon>Listeria</taxon>
    </lineage>
</organism>
<dbReference type="Proteomes" id="UP000236500">
    <property type="component" value="Unassembled WGS sequence"/>
</dbReference>
<dbReference type="RefSeq" id="WP_036094880.1">
    <property type="nucleotide sequence ID" value="NZ_BJEY01000009.1"/>
</dbReference>
<name>A0ABX4XIM7_9LIST</name>
<evidence type="ECO:0000313" key="2">
    <source>
        <dbReference type="Proteomes" id="UP000236500"/>
    </source>
</evidence>
<comment type="caution">
    <text evidence="1">The sequence shown here is derived from an EMBL/GenBank/DDBJ whole genome shotgun (WGS) entry which is preliminary data.</text>
</comment>
<reference evidence="1 2" key="1">
    <citation type="submission" date="2016-11" db="EMBL/GenBank/DDBJ databases">
        <title>Whole Genome Sequence of Listeria newyorkensis.</title>
        <authorList>
            <person name="Frink S."/>
            <person name="Morales C."/>
            <person name="Kiang D."/>
        </authorList>
    </citation>
    <scope>NUCLEOTIDE SEQUENCE [LARGE SCALE GENOMIC DNA]</scope>
    <source>
        <strain evidence="1 2">F1604011-044</strain>
    </source>
</reference>
<keyword evidence="2" id="KW-1185">Reference proteome</keyword>
<protein>
    <submittedName>
        <fullName evidence="1">Uncharacterized protein</fullName>
    </submittedName>
</protein>
<dbReference type="EMBL" id="MPDH01000033">
    <property type="protein sequence ID" value="PNP87062.1"/>
    <property type="molecule type" value="Genomic_DNA"/>
</dbReference>
<accession>A0ABX4XIM7</accession>
<gene>
    <name evidence="1" type="ORF">BMT55_16505</name>
</gene>
<sequence>MKHASWKNFWKLNHVSLRSTFVKFLVLLHLITLDIETEMQQIEAEMQQQKYHENRQEERNES</sequence>